<sequence length="282" mass="31016">MIMELRISHSITRRTSTKYRIAYGLQLLRNDGLTQTLPTQVARLNYNPKGESNRSAVCVYGLSGVPARSRSVEELKEPSKSVAAFQSEQIWVRSDLATAGKDGEASLPPPPVIGAGLYLNDWLILFFKVSSELLPSVWRIDAWSFPFSLSVTAPLGFEDDPVTVLSATRRVSLPVAAHDLRRALFSPPVLHFSSLHRRNLSVILRCLSRILTSRGRLGSQEPNLPPTLDRSVLHVRQSIVGSTMGFCCRESFGFGSAQRPPPLVSRSRCQSPPLKPLGATLG</sequence>
<gene>
    <name evidence="2" type="ORF">HID58_028620</name>
</gene>
<proteinExistence type="predicted"/>
<reference evidence="2 3" key="1">
    <citation type="submission" date="2021-05" db="EMBL/GenBank/DDBJ databases">
        <title>Genome Assembly of Synthetic Allotetraploid Brassica napus Reveals Homoeologous Exchanges between Subgenomes.</title>
        <authorList>
            <person name="Davis J.T."/>
        </authorList>
    </citation>
    <scope>NUCLEOTIDE SEQUENCE [LARGE SCALE GENOMIC DNA]</scope>
    <source>
        <strain evidence="3">cv. Da-Ae</strain>
        <tissue evidence="2">Seedling</tissue>
    </source>
</reference>
<organism evidence="2 3">
    <name type="scientific">Brassica napus</name>
    <name type="common">Rape</name>
    <dbReference type="NCBI Taxonomy" id="3708"/>
    <lineage>
        <taxon>Eukaryota</taxon>
        <taxon>Viridiplantae</taxon>
        <taxon>Streptophyta</taxon>
        <taxon>Embryophyta</taxon>
        <taxon>Tracheophyta</taxon>
        <taxon>Spermatophyta</taxon>
        <taxon>Magnoliopsida</taxon>
        <taxon>eudicotyledons</taxon>
        <taxon>Gunneridae</taxon>
        <taxon>Pentapetalae</taxon>
        <taxon>rosids</taxon>
        <taxon>malvids</taxon>
        <taxon>Brassicales</taxon>
        <taxon>Brassicaceae</taxon>
        <taxon>Brassiceae</taxon>
        <taxon>Brassica</taxon>
    </lineage>
</organism>
<name>A0ABQ8CAR4_BRANA</name>
<accession>A0ABQ8CAR4</accession>
<evidence type="ECO:0000256" key="1">
    <source>
        <dbReference type="SAM" id="MobiDB-lite"/>
    </source>
</evidence>
<feature type="region of interest" description="Disordered" evidence="1">
    <location>
        <begin position="257"/>
        <end position="282"/>
    </location>
</feature>
<evidence type="ECO:0000313" key="2">
    <source>
        <dbReference type="EMBL" id="KAH0914174.1"/>
    </source>
</evidence>
<protein>
    <submittedName>
        <fullName evidence="2">Uncharacterized protein</fullName>
    </submittedName>
</protein>
<dbReference type="EMBL" id="JAGKQM010000008">
    <property type="protein sequence ID" value="KAH0914174.1"/>
    <property type="molecule type" value="Genomic_DNA"/>
</dbReference>
<keyword evidence="3" id="KW-1185">Reference proteome</keyword>
<evidence type="ECO:0000313" key="3">
    <source>
        <dbReference type="Proteomes" id="UP000824890"/>
    </source>
</evidence>
<dbReference type="Proteomes" id="UP000824890">
    <property type="component" value="Unassembled WGS sequence"/>
</dbReference>
<comment type="caution">
    <text evidence="2">The sequence shown here is derived from an EMBL/GenBank/DDBJ whole genome shotgun (WGS) entry which is preliminary data.</text>
</comment>